<name>A0A7T6Z4L5_9BACI</name>
<dbReference type="KEGG" id="scia:HUG15_12280"/>
<dbReference type="InterPro" id="IPR015064">
    <property type="entry name" value="Sda"/>
</dbReference>
<protein>
    <submittedName>
        <fullName evidence="1">Sporulation histidine kinase inhibitor Sda</fullName>
    </submittedName>
</protein>
<dbReference type="InterPro" id="IPR036916">
    <property type="entry name" value="Sda_sf"/>
</dbReference>
<accession>A0A7T6Z4L5</accession>
<dbReference type="Pfam" id="PF08970">
    <property type="entry name" value="Sda"/>
    <property type="match status" value="1"/>
</dbReference>
<organism evidence="1 2">
    <name type="scientific">Salicibibacter cibarius</name>
    <dbReference type="NCBI Taxonomy" id="2743000"/>
    <lineage>
        <taxon>Bacteria</taxon>
        <taxon>Bacillati</taxon>
        <taxon>Bacillota</taxon>
        <taxon>Bacilli</taxon>
        <taxon>Bacillales</taxon>
        <taxon>Bacillaceae</taxon>
        <taxon>Salicibibacter</taxon>
    </lineage>
</organism>
<reference evidence="1 2" key="1">
    <citation type="submission" date="2020-06" db="EMBL/GenBank/DDBJ databases">
        <title>Genomic analysis of Salicibibacter sp. NKC5-3.</title>
        <authorList>
            <person name="Oh Y.J."/>
        </authorList>
    </citation>
    <scope>NUCLEOTIDE SEQUENCE [LARGE SCALE GENOMIC DNA]</scope>
    <source>
        <strain evidence="1 2">NKC5-3</strain>
    </source>
</reference>
<dbReference type="EMBL" id="CP054705">
    <property type="protein sequence ID" value="QQK76256.1"/>
    <property type="molecule type" value="Genomic_DNA"/>
</dbReference>
<proteinExistence type="predicted"/>
<dbReference type="Proteomes" id="UP000595823">
    <property type="component" value="Chromosome"/>
</dbReference>
<dbReference type="AlphaFoldDB" id="A0A7T6Z4L5"/>
<dbReference type="SUPFAM" id="SSF100985">
    <property type="entry name" value="Sporulation inhibitor Sda"/>
    <property type="match status" value="1"/>
</dbReference>
<evidence type="ECO:0000313" key="2">
    <source>
        <dbReference type="Proteomes" id="UP000595823"/>
    </source>
</evidence>
<evidence type="ECO:0000313" key="1">
    <source>
        <dbReference type="EMBL" id="QQK76256.1"/>
    </source>
</evidence>
<keyword evidence="2" id="KW-1185">Reference proteome</keyword>
<gene>
    <name evidence="1" type="primary">sda</name>
    <name evidence="1" type="ORF">HUG15_12280</name>
</gene>
<sequence length="38" mass="4531">MNYISDELLLEAYDYAKMLNLDPAFIKLLEKEIKRRGL</sequence>
<dbReference type="Gene3D" id="1.10.287.1100">
    <property type="entry name" value="Sporulation inhibitor A"/>
    <property type="match status" value="1"/>
</dbReference>